<evidence type="ECO:0000313" key="3">
    <source>
        <dbReference type="Proteomes" id="UP000266723"/>
    </source>
</evidence>
<organism evidence="1">
    <name type="scientific">Brassica cretica</name>
    <name type="common">Mustard</name>
    <dbReference type="NCBI Taxonomy" id="69181"/>
    <lineage>
        <taxon>Eukaryota</taxon>
        <taxon>Viridiplantae</taxon>
        <taxon>Streptophyta</taxon>
        <taxon>Embryophyta</taxon>
        <taxon>Tracheophyta</taxon>
        <taxon>Spermatophyta</taxon>
        <taxon>Magnoliopsida</taxon>
        <taxon>eudicotyledons</taxon>
        <taxon>Gunneridae</taxon>
        <taxon>Pentapetalae</taxon>
        <taxon>rosids</taxon>
        <taxon>malvids</taxon>
        <taxon>Brassicales</taxon>
        <taxon>Brassicaceae</taxon>
        <taxon>Brassiceae</taxon>
        <taxon>Brassica</taxon>
    </lineage>
</organism>
<gene>
    <name evidence="2" type="ORF">DY000_02061659</name>
    <name evidence="1" type="ORF">F2Q70_00044051</name>
</gene>
<sequence length="117" mass="12621">MPSVFFWFTPTSLFEGFCRSRCASSSRRHVFVVEVFSVSGLGCLQLGSLSSSFVSPAIYGGSAWSLFKGFSVRYSVLSLSVEDAPEVVTTSGPLALYGLSVQRVYMVPVLRFGGGNL</sequence>
<dbReference type="EMBL" id="QGKY02000164">
    <property type="protein sequence ID" value="KAF2594209.1"/>
    <property type="molecule type" value="Genomic_DNA"/>
</dbReference>
<dbReference type="Proteomes" id="UP000266723">
    <property type="component" value="Unassembled WGS sequence"/>
</dbReference>
<dbReference type="EMBL" id="QGKV02001556">
    <property type="protein sequence ID" value="KAF3519143.1"/>
    <property type="molecule type" value="Genomic_DNA"/>
</dbReference>
<evidence type="ECO:0000313" key="1">
    <source>
        <dbReference type="EMBL" id="KAF2594209.1"/>
    </source>
</evidence>
<comment type="caution">
    <text evidence="1">The sequence shown here is derived from an EMBL/GenBank/DDBJ whole genome shotgun (WGS) entry which is preliminary data.</text>
</comment>
<accession>A0A8S9KIY0</accession>
<name>A0A8S9KIY0_BRACR</name>
<proteinExistence type="predicted"/>
<reference evidence="2" key="2">
    <citation type="submission" date="2019-12" db="EMBL/GenBank/DDBJ databases">
        <authorList>
            <person name="Studholme D.J."/>
            <person name="Sarris P."/>
        </authorList>
    </citation>
    <scope>NUCLEOTIDE SEQUENCE</scope>
    <source>
        <strain evidence="2">PFS-1207/04</strain>
        <tissue evidence="2">Leaf</tissue>
    </source>
</reference>
<protein>
    <submittedName>
        <fullName evidence="1">Uncharacterized protein</fullName>
    </submittedName>
</protein>
<reference evidence="2 3" key="3">
    <citation type="journal article" date="2020" name="BMC Genomics">
        <title>Intraspecific diversification of the crop wild relative Brassica cretica Lam. using demographic model selection.</title>
        <authorList>
            <person name="Kioukis A."/>
            <person name="Michalopoulou V.A."/>
            <person name="Briers L."/>
            <person name="Pirintsos S."/>
            <person name="Studholme D.J."/>
            <person name="Pavlidis P."/>
            <person name="Sarris P.F."/>
        </authorList>
    </citation>
    <scope>NUCLEOTIDE SEQUENCE [LARGE SCALE GENOMIC DNA]</scope>
    <source>
        <strain evidence="3">cv. PFS-1207/04</strain>
        <strain evidence="2">PFS-1207/04</strain>
    </source>
</reference>
<keyword evidence="3" id="KW-1185">Reference proteome</keyword>
<dbReference type="AlphaFoldDB" id="A0A8S9KIY0"/>
<reference evidence="1" key="1">
    <citation type="submission" date="2019-12" db="EMBL/GenBank/DDBJ databases">
        <title>Genome sequencing and annotation of Brassica cretica.</title>
        <authorList>
            <person name="Studholme D.J."/>
            <person name="Sarris P.F."/>
        </authorList>
    </citation>
    <scope>NUCLEOTIDE SEQUENCE</scope>
    <source>
        <strain evidence="1">PFS-102/07</strain>
        <tissue evidence="1">Leaf</tissue>
    </source>
</reference>
<evidence type="ECO:0000313" key="2">
    <source>
        <dbReference type="EMBL" id="KAF3519143.1"/>
    </source>
</evidence>